<dbReference type="EMBL" id="BLLF01004617">
    <property type="protein sequence ID" value="GFH29962.1"/>
    <property type="molecule type" value="Genomic_DNA"/>
</dbReference>
<dbReference type="PANTHER" id="PTHR43509:SF1">
    <property type="entry name" value="SULFATE ADENYLYLTRANSFERASE"/>
    <property type="match status" value="1"/>
</dbReference>
<dbReference type="AlphaFoldDB" id="A0A6A0ABF6"/>
<accession>A0A6A0ABF6</accession>
<feature type="domain" description="Sulphate adenylyltransferase catalytic" evidence="2">
    <location>
        <begin position="60"/>
        <end position="141"/>
    </location>
</feature>
<gene>
    <name evidence="4" type="ORF">HaLaN_28720</name>
</gene>
<evidence type="ECO:0000256" key="1">
    <source>
        <dbReference type="ARBA" id="ARBA00005048"/>
    </source>
</evidence>
<evidence type="ECO:0000259" key="3">
    <source>
        <dbReference type="Pfam" id="PF14306"/>
    </source>
</evidence>
<reference evidence="4 5" key="1">
    <citation type="submission" date="2020-02" db="EMBL/GenBank/DDBJ databases">
        <title>Draft genome sequence of Haematococcus lacustris strain NIES-144.</title>
        <authorList>
            <person name="Morimoto D."/>
            <person name="Nakagawa S."/>
            <person name="Yoshida T."/>
            <person name="Sawayama S."/>
        </authorList>
    </citation>
    <scope>NUCLEOTIDE SEQUENCE [LARGE SCALE GENOMIC DNA]</scope>
    <source>
        <strain evidence="4 5">NIES-144</strain>
    </source>
</reference>
<comment type="caution">
    <text evidence="4">The sequence shown here is derived from an EMBL/GenBank/DDBJ whole genome shotgun (WGS) entry which is preliminary data.</text>
</comment>
<dbReference type="SUPFAM" id="SSF88697">
    <property type="entry name" value="PUA domain-like"/>
    <property type="match status" value="1"/>
</dbReference>
<dbReference type="Pfam" id="PF14306">
    <property type="entry name" value="PUA_2"/>
    <property type="match status" value="1"/>
</dbReference>
<feature type="non-terminal residue" evidence="4">
    <location>
        <position position="1"/>
    </location>
</feature>
<organism evidence="4 5">
    <name type="scientific">Haematococcus lacustris</name>
    <name type="common">Green alga</name>
    <name type="synonym">Haematococcus pluvialis</name>
    <dbReference type="NCBI Taxonomy" id="44745"/>
    <lineage>
        <taxon>Eukaryota</taxon>
        <taxon>Viridiplantae</taxon>
        <taxon>Chlorophyta</taxon>
        <taxon>core chlorophytes</taxon>
        <taxon>Chlorophyceae</taxon>
        <taxon>CS clade</taxon>
        <taxon>Chlamydomonadales</taxon>
        <taxon>Haematococcaceae</taxon>
        <taxon>Haematococcus</taxon>
    </lineage>
</organism>
<dbReference type="PANTHER" id="PTHR43509">
    <property type="match status" value="1"/>
</dbReference>
<dbReference type="Gene3D" id="3.40.50.620">
    <property type="entry name" value="HUPs"/>
    <property type="match status" value="1"/>
</dbReference>
<dbReference type="GO" id="GO:0004781">
    <property type="term" value="F:sulfate adenylyltransferase (ATP) activity"/>
    <property type="evidence" value="ECO:0007669"/>
    <property type="project" value="InterPro"/>
</dbReference>
<dbReference type="InterPro" id="IPR015947">
    <property type="entry name" value="PUA-like_sf"/>
</dbReference>
<sequence>MLEVECKWTPNKVQEAKLAYGTASLEHPGVKMVAWERGKYYIGGKLTGFELPKRVFPCATPSQVRASLPPFTDIVVFQCRNPVHRAHYELFTRALQADNVRPGSVCLVHPTCGPTQDDDIPGIVRFHTYEVLKKELNDPRIRCLQQCKTHSKTTSDKSGMQLLESMGMRNSNAARSHQPQICA</sequence>
<evidence type="ECO:0000259" key="2">
    <source>
        <dbReference type="Pfam" id="PF01747"/>
    </source>
</evidence>
<evidence type="ECO:0000313" key="4">
    <source>
        <dbReference type="EMBL" id="GFH29962.1"/>
    </source>
</evidence>
<feature type="domain" description="ATP-sulfurylase PUA-like" evidence="3">
    <location>
        <begin position="1"/>
        <end position="49"/>
    </location>
</feature>
<evidence type="ECO:0000313" key="5">
    <source>
        <dbReference type="Proteomes" id="UP000485058"/>
    </source>
</evidence>
<dbReference type="Proteomes" id="UP000485058">
    <property type="component" value="Unassembled WGS sequence"/>
</dbReference>
<dbReference type="InterPro" id="IPR014729">
    <property type="entry name" value="Rossmann-like_a/b/a_fold"/>
</dbReference>
<dbReference type="Pfam" id="PF01747">
    <property type="entry name" value="ATP-sulfurylase"/>
    <property type="match status" value="1"/>
</dbReference>
<dbReference type="InterPro" id="IPR025980">
    <property type="entry name" value="ATP-Sase_PUA-like_dom"/>
</dbReference>
<proteinExistence type="predicted"/>
<keyword evidence="5" id="KW-1185">Reference proteome</keyword>
<keyword evidence="4" id="KW-0548">Nucleotidyltransferase</keyword>
<protein>
    <submittedName>
        <fullName evidence="4">Sulfate adenylyltransferase</fullName>
    </submittedName>
</protein>
<comment type="pathway">
    <text evidence="1">Sulfur metabolism; hydrogen sulfide biosynthesis; sulfite from sulfate: step 1/3.</text>
</comment>
<dbReference type="InterPro" id="IPR024951">
    <property type="entry name" value="Sulfurylase_cat_dom"/>
</dbReference>
<dbReference type="Gene3D" id="3.10.400.10">
    <property type="entry name" value="Sulfate adenylyltransferase"/>
    <property type="match status" value="1"/>
</dbReference>
<dbReference type="SUPFAM" id="SSF52374">
    <property type="entry name" value="Nucleotidylyl transferase"/>
    <property type="match status" value="1"/>
</dbReference>
<name>A0A6A0ABF6_HAELA</name>
<keyword evidence="4" id="KW-0808">Transferase</keyword>